<name>A0ABT8D8J3_9RHOB</name>
<dbReference type="PANTHER" id="PTHR48081:SF13">
    <property type="entry name" value="ALPHA_BETA HYDROLASE"/>
    <property type="match status" value="1"/>
</dbReference>
<gene>
    <name evidence="3" type="ORF">QWZ10_11335</name>
</gene>
<sequence>MPAIFATFANGVTLQPHVPYWAPSGFRPLTMDIYSPPPSVDKPQAGFPMLMFIHGGGWATGDAQTSNPIADFPQLLAEIAAQGYVVSSVNYRLSGEAKWPAQGQDIKAALRYLRSTAHDYGIDPARFATWGVSAGAQLSAIAATTCGVEDLQPESQILPNLPVLGVPELDRHGEMRSNNSDCVQAAIAWSGVYDMSTLTDQARLAGAMSRELGTAPEWRLLGCISGACPQDKLASASAVQRLSNDAPPILLMTGNADKIMPYTQTLEFAGALEVEKIPHELVIIAGAGHNFIGQNATETRRSTQTALDHMLTFLSIHLAPKPQG</sequence>
<protein>
    <submittedName>
        <fullName evidence="3">Alpha/beta hydrolase</fullName>
    </submittedName>
</protein>
<dbReference type="GO" id="GO:0016787">
    <property type="term" value="F:hydrolase activity"/>
    <property type="evidence" value="ECO:0007669"/>
    <property type="project" value="UniProtKB-KW"/>
</dbReference>
<evidence type="ECO:0000313" key="3">
    <source>
        <dbReference type="EMBL" id="MDN3712236.1"/>
    </source>
</evidence>
<evidence type="ECO:0000313" key="4">
    <source>
        <dbReference type="Proteomes" id="UP001243846"/>
    </source>
</evidence>
<evidence type="ECO:0000256" key="1">
    <source>
        <dbReference type="ARBA" id="ARBA00022801"/>
    </source>
</evidence>
<dbReference type="EMBL" id="JAUFRC010000001">
    <property type="protein sequence ID" value="MDN3712236.1"/>
    <property type="molecule type" value="Genomic_DNA"/>
</dbReference>
<dbReference type="InterPro" id="IPR050300">
    <property type="entry name" value="GDXG_lipolytic_enzyme"/>
</dbReference>
<dbReference type="SUPFAM" id="SSF53474">
    <property type="entry name" value="alpha/beta-Hydrolases"/>
    <property type="match status" value="1"/>
</dbReference>
<dbReference type="Gene3D" id="3.40.50.1820">
    <property type="entry name" value="alpha/beta hydrolase"/>
    <property type="match status" value="1"/>
</dbReference>
<keyword evidence="4" id="KW-1185">Reference proteome</keyword>
<dbReference type="Proteomes" id="UP001243846">
    <property type="component" value="Unassembled WGS sequence"/>
</dbReference>
<proteinExistence type="predicted"/>
<dbReference type="InterPro" id="IPR049492">
    <property type="entry name" value="BD-FAE-like_dom"/>
</dbReference>
<evidence type="ECO:0000259" key="2">
    <source>
        <dbReference type="Pfam" id="PF20434"/>
    </source>
</evidence>
<dbReference type="InterPro" id="IPR029058">
    <property type="entry name" value="AB_hydrolase_fold"/>
</dbReference>
<accession>A0ABT8D8J3</accession>
<keyword evidence="1 3" id="KW-0378">Hydrolase</keyword>
<dbReference type="PANTHER" id="PTHR48081">
    <property type="entry name" value="AB HYDROLASE SUPERFAMILY PROTEIN C4A8.06C"/>
    <property type="match status" value="1"/>
</dbReference>
<organism evidence="3 4">
    <name type="scientific">Paracoccus cavernae</name>
    <dbReference type="NCBI Taxonomy" id="1571207"/>
    <lineage>
        <taxon>Bacteria</taxon>
        <taxon>Pseudomonadati</taxon>
        <taxon>Pseudomonadota</taxon>
        <taxon>Alphaproteobacteria</taxon>
        <taxon>Rhodobacterales</taxon>
        <taxon>Paracoccaceae</taxon>
        <taxon>Paracoccus</taxon>
    </lineage>
</organism>
<comment type="caution">
    <text evidence="3">The sequence shown here is derived from an EMBL/GenBank/DDBJ whole genome shotgun (WGS) entry which is preliminary data.</text>
</comment>
<dbReference type="Pfam" id="PF20434">
    <property type="entry name" value="BD-FAE"/>
    <property type="match status" value="1"/>
</dbReference>
<feature type="domain" description="BD-FAE-like" evidence="2">
    <location>
        <begin position="31"/>
        <end position="271"/>
    </location>
</feature>
<reference evidence="4" key="1">
    <citation type="journal article" date="2019" name="Int. J. Syst. Evol. Microbiol.">
        <title>The Global Catalogue of Microorganisms (GCM) 10K type strain sequencing project: providing services to taxonomists for standard genome sequencing and annotation.</title>
        <authorList>
            <consortium name="The Broad Institute Genomics Platform"/>
            <consortium name="The Broad Institute Genome Sequencing Center for Infectious Disease"/>
            <person name="Wu L."/>
            <person name="Ma J."/>
        </authorList>
    </citation>
    <scope>NUCLEOTIDE SEQUENCE [LARGE SCALE GENOMIC DNA]</scope>
    <source>
        <strain evidence="4">CECT 8482</strain>
    </source>
</reference>